<dbReference type="InterPro" id="IPR051010">
    <property type="entry name" value="BCAA_transport"/>
</dbReference>
<dbReference type="InterPro" id="IPR028082">
    <property type="entry name" value="Peripla_BP_I"/>
</dbReference>
<feature type="compositionally biased region" description="Gly residues" evidence="3">
    <location>
        <begin position="41"/>
        <end position="56"/>
    </location>
</feature>
<evidence type="ECO:0000256" key="3">
    <source>
        <dbReference type="SAM" id="MobiDB-lite"/>
    </source>
</evidence>
<organism evidence="6 7">
    <name type="scientific">Ornithinimicrobium cerasi</name>
    <dbReference type="NCBI Taxonomy" id="2248773"/>
    <lineage>
        <taxon>Bacteria</taxon>
        <taxon>Bacillati</taxon>
        <taxon>Actinomycetota</taxon>
        <taxon>Actinomycetes</taxon>
        <taxon>Micrococcales</taxon>
        <taxon>Ornithinimicrobiaceae</taxon>
        <taxon>Ornithinimicrobium</taxon>
    </lineage>
</organism>
<keyword evidence="2 4" id="KW-0732">Signal</keyword>
<feature type="chain" id="PRO_5038684295" evidence="4">
    <location>
        <begin position="35"/>
        <end position="421"/>
    </location>
</feature>
<proteinExistence type="inferred from homology"/>
<dbReference type="SUPFAM" id="SSF53822">
    <property type="entry name" value="Periplasmic binding protein-like I"/>
    <property type="match status" value="1"/>
</dbReference>
<keyword evidence="7" id="KW-1185">Reference proteome</keyword>
<feature type="signal peptide" evidence="4">
    <location>
        <begin position="1"/>
        <end position="34"/>
    </location>
</feature>
<feature type="region of interest" description="Disordered" evidence="3">
    <location>
        <begin position="36"/>
        <end position="58"/>
    </location>
</feature>
<sequence>MRRTAGPHTSGPAAARRTLVVLAAALALTASGCAEETADPGAGGDGATGSAGGGDESGPVKMGVVLDITGAGASLGVAERETIELLAEQVNDEGGIGGRELEVIIEDNQSTEDGAAKATNKLLTTDEVHILLGASRTGPSLAMRPLAEQAEIPMVSLAANQKIVDGSEWVFKTAQNDRVVLEKMVDDMAAKGYTKVAVARDASGFGEGIPEMLTEIGSDAGIEVTAVEKFAPDATDFTAQMVNVRDANPDAVLIWGIPPAAALAQKAYVQLGIDKPVYQSHGIGNQVFLDEAGESAEGLLAPLGKMLVADQLPDDDPQKEVVNTFVSDYEAKWDKKPSTFAGHAYDGFWIAVNAIEEAGTDPQALRDAIEATADWPGVSGIFTMTPEDHSGLTKDALVLVEIQDGGWTIAEGADAAGSTGR</sequence>
<reference evidence="7" key="1">
    <citation type="submission" date="2017-08" db="EMBL/GenBank/DDBJ databases">
        <authorList>
            <person name="Varghese N."/>
            <person name="Submissions S."/>
        </authorList>
    </citation>
    <scope>NUCLEOTIDE SEQUENCE [LARGE SCALE GENOMIC DNA]</scope>
    <source>
        <strain evidence="7">USBA17B2</strain>
    </source>
</reference>
<feature type="domain" description="Leucine-binding protein" evidence="5">
    <location>
        <begin position="59"/>
        <end position="405"/>
    </location>
</feature>
<evidence type="ECO:0000259" key="5">
    <source>
        <dbReference type="Pfam" id="PF13458"/>
    </source>
</evidence>
<dbReference type="AlphaFoldDB" id="A0A285VS68"/>
<accession>A0A285VS68</accession>
<dbReference type="InterPro" id="IPR028081">
    <property type="entry name" value="Leu-bd"/>
</dbReference>
<name>A0A285VS68_9MICO</name>
<dbReference type="PANTHER" id="PTHR30483">
    <property type="entry name" value="LEUCINE-SPECIFIC-BINDING PROTEIN"/>
    <property type="match status" value="1"/>
</dbReference>
<evidence type="ECO:0000256" key="1">
    <source>
        <dbReference type="ARBA" id="ARBA00010062"/>
    </source>
</evidence>
<dbReference type="PROSITE" id="PS51257">
    <property type="entry name" value="PROKAR_LIPOPROTEIN"/>
    <property type="match status" value="1"/>
</dbReference>
<dbReference type="Pfam" id="PF13458">
    <property type="entry name" value="Peripla_BP_6"/>
    <property type="match status" value="1"/>
</dbReference>
<comment type="similarity">
    <text evidence="1">Belongs to the leucine-binding protein family.</text>
</comment>
<dbReference type="Gene3D" id="3.40.50.2300">
    <property type="match status" value="2"/>
</dbReference>
<evidence type="ECO:0000313" key="7">
    <source>
        <dbReference type="Proteomes" id="UP000219688"/>
    </source>
</evidence>
<dbReference type="RefSeq" id="WP_097188767.1">
    <property type="nucleotide sequence ID" value="NZ_OBQK01000009.1"/>
</dbReference>
<evidence type="ECO:0000256" key="4">
    <source>
        <dbReference type="SAM" id="SignalP"/>
    </source>
</evidence>
<dbReference type="PANTHER" id="PTHR30483:SF38">
    <property type="entry name" value="BLR7848 PROTEIN"/>
    <property type="match status" value="1"/>
</dbReference>
<evidence type="ECO:0000313" key="6">
    <source>
        <dbReference type="EMBL" id="SOC56895.1"/>
    </source>
</evidence>
<dbReference type="CDD" id="cd06333">
    <property type="entry name" value="PBP1_ABC_RPA1789-like"/>
    <property type="match status" value="1"/>
</dbReference>
<evidence type="ECO:0000256" key="2">
    <source>
        <dbReference type="ARBA" id="ARBA00022729"/>
    </source>
</evidence>
<gene>
    <name evidence="6" type="ORF">SAMN05421879_109105</name>
</gene>
<dbReference type="Proteomes" id="UP000219688">
    <property type="component" value="Unassembled WGS sequence"/>
</dbReference>
<dbReference type="EMBL" id="OBQK01000009">
    <property type="protein sequence ID" value="SOC56895.1"/>
    <property type="molecule type" value="Genomic_DNA"/>
</dbReference>
<protein>
    <submittedName>
        <fullName evidence="6">Amino acid/amide ABC transporter substrate-binding protein, HAAT family</fullName>
    </submittedName>
</protein>